<name>A0A974DW84_XENLA</name>
<evidence type="ECO:0000313" key="1">
    <source>
        <dbReference type="EMBL" id="OCT98022.1"/>
    </source>
</evidence>
<dbReference type="AlphaFoldDB" id="A0A974DW84"/>
<organism evidence="1 2">
    <name type="scientific">Xenopus laevis</name>
    <name type="common">African clawed frog</name>
    <dbReference type="NCBI Taxonomy" id="8355"/>
    <lineage>
        <taxon>Eukaryota</taxon>
        <taxon>Metazoa</taxon>
        <taxon>Chordata</taxon>
        <taxon>Craniata</taxon>
        <taxon>Vertebrata</taxon>
        <taxon>Euteleostomi</taxon>
        <taxon>Amphibia</taxon>
        <taxon>Batrachia</taxon>
        <taxon>Anura</taxon>
        <taxon>Pipoidea</taxon>
        <taxon>Pipidae</taxon>
        <taxon>Xenopodinae</taxon>
        <taxon>Xenopus</taxon>
        <taxon>Xenopus</taxon>
    </lineage>
</organism>
<feature type="non-terminal residue" evidence="1">
    <location>
        <position position="1"/>
    </location>
</feature>
<proteinExistence type="predicted"/>
<evidence type="ECO:0000313" key="2">
    <source>
        <dbReference type="Proteomes" id="UP000694892"/>
    </source>
</evidence>
<dbReference type="EMBL" id="CM004467">
    <property type="protein sequence ID" value="OCT98022.1"/>
    <property type="molecule type" value="Genomic_DNA"/>
</dbReference>
<protein>
    <submittedName>
        <fullName evidence="1">Uncharacterized protein</fullName>
    </submittedName>
</protein>
<dbReference type="InterPro" id="IPR028019">
    <property type="entry name" value="DUF4508"/>
</dbReference>
<sequence length="166" mass="18684">KLINRVRAGSYLPVIKRACGKVAYRSQRVRASVLIPVRMRNLTKPIGRGGGGGSAPGCCGGLRVAEMRCVLHWFSDWSESQRSRFLQDLLCKAVPGKLCLLLDGLGSLQLSAPPPSLFQCQLKLWDQWFQGWDEDERNQFLQRLEEQDPSFVAKFYEEVARTAGKD</sequence>
<gene>
    <name evidence="1" type="ORF">XELAEV_18010250mg</name>
</gene>
<dbReference type="Proteomes" id="UP000694892">
    <property type="component" value="Chromosome 1S"/>
</dbReference>
<dbReference type="PANTHER" id="PTHR16260:SF3">
    <property type="entry name" value="CHROMOSOME 14 OPEN READING FRAME 119-LIKE-RELATED"/>
    <property type="match status" value="1"/>
</dbReference>
<dbReference type="PANTHER" id="PTHR16260">
    <property type="entry name" value="SIMILAR TO 1700123O20RIK PROTEIN"/>
    <property type="match status" value="1"/>
</dbReference>
<dbReference type="Pfam" id="PF14969">
    <property type="entry name" value="DUF4508"/>
    <property type="match status" value="1"/>
</dbReference>
<accession>A0A974DW84</accession>
<reference evidence="2" key="1">
    <citation type="journal article" date="2016" name="Nature">
        <title>Genome evolution in the allotetraploid frog Xenopus laevis.</title>
        <authorList>
            <person name="Session A.M."/>
            <person name="Uno Y."/>
            <person name="Kwon T."/>
            <person name="Chapman J.A."/>
            <person name="Toyoda A."/>
            <person name="Takahashi S."/>
            <person name="Fukui A."/>
            <person name="Hikosaka A."/>
            <person name="Suzuki A."/>
            <person name="Kondo M."/>
            <person name="van Heeringen S.J."/>
            <person name="Quigley I."/>
            <person name="Heinz S."/>
            <person name="Ogino H."/>
            <person name="Ochi H."/>
            <person name="Hellsten U."/>
            <person name="Lyons J.B."/>
            <person name="Simakov O."/>
            <person name="Putnam N."/>
            <person name="Stites J."/>
            <person name="Kuroki Y."/>
            <person name="Tanaka T."/>
            <person name="Michiue T."/>
            <person name="Watanabe M."/>
            <person name="Bogdanovic O."/>
            <person name="Lister R."/>
            <person name="Georgiou G."/>
            <person name="Paranjpe S.S."/>
            <person name="van Kruijsbergen I."/>
            <person name="Shu S."/>
            <person name="Carlson J."/>
            <person name="Kinoshita T."/>
            <person name="Ohta Y."/>
            <person name="Mawaribuchi S."/>
            <person name="Jenkins J."/>
            <person name="Grimwood J."/>
            <person name="Schmutz J."/>
            <person name="Mitros T."/>
            <person name="Mozaffari S.V."/>
            <person name="Suzuki Y."/>
            <person name="Haramoto Y."/>
            <person name="Yamamoto T.S."/>
            <person name="Takagi C."/>
            <person name="Heald R."/>
            <person name="Miller K."/>
            <person name="Haudenschild C."/>
            <person name="Kitzman J."/>
            <person name="Nakayama T."/>
            <person name="Izutsu Y."/>
            <person name="Robert J."/>
            <person name="Fortriede J."/>
            <person name="Burns K."/>
            <person name="Lotay V."/>
            <person name="Karimi K."/>
            <person name="Yasuoka Y."/>
            <person name="Dichmann D.S."/>
            <person name="Flajnik M.F."/>
            <person name="Houston D.W."/>
            <person name="Shendure J."/>
            <person name="DuPasquier L."/>
            <person name="Vize P.D."/>
            <person name="Zorn A.M."/>
            <person name="Ito M."/>
            <person name="Marcotte E.M."/>
            <person name="Wallingford J.B."/>
            <person name="Ito Y."/>
            <person name="Asashima M."/>
            <person name="Ueno N."/>
            <person name="Matsuda Y."/>
            <person name="Veenstra G.J."/>
            <person name="Fujiyama A."/>
            <person name="Harland R.M."/>
            <person name="Taira M."/>
            <person name="Rokhsar D.S."/>
        </authorList>
    </citation>
    <scope>NUCLEOTIDE SEQUENCE [LARGE SCALE GENOMIC DNA]</scope>
    <source>
        <strain evidence="2">J</strain>
    </source>
</reference>